<gene>
    <name evidence="1" type="ORF">HM1_0156</name>
</gene>
<dbReference type="Proteomes" id="UP000008550">
    <property type="component" value="Chromosome"/>
</dbReference>
<dbReference type="HOGENOM" id="CLU_3328675_0_0_9"/>
<sequence length="38" mass="4381">MKDYIASFSELSYFDSVMKEQYSILVMNALNPIKGLAY</sequence>
<organism evidence="1 2">
    <name type="scientific">Heliobacterium modesticaldum (strain ATCC 51547 / Ice1)</name>
    <dbReference type="NCBI Taxonomy" id="498761"/>
    <lineage>
        <taxon>Bacteria</taxon>
        <taxon>Bacillati</taxon>
        <taxon>Bacillota</taxon>
        <taxon>Clostridia</taxon>
        <taxon>Eubacteriales</taxon>
        <taxon>Heliobacteriaceae</taxon>
        <taxon>Heliomicrobium</taxon>
    </lineage>
</organism>
<dbReference type="EMBL" id="CP000930">
    <property type="protein sequence ID" value="ABZ82775.1"/>
    <property type="molecule type" value="Genomic_DNA"/>
</dbReference>
<protein>
    <submittedName>
        <fullName evidence="1">Uncharacterized protein</fullName>
    </submittedName>
</protein>
<dbReference type="AlphaFoldDB" id="B0TDR2"/>
<keyword evidence="2" id="KW-1185">Reference proteome</keyword>
<accession>B0TDR2</accession>
<reference evidence="1 2" key="1">
    <citation type="journal article" date="2008" name="J. Bacteriol.">
        <title>The genome of Heliobacterium modesticaldum, a phototrophic representative of the Firmicutes containing the simplest photosynthetic apparatus.</title>
        <authorList>
            <person name="Sattley W.M."/>
            <person name="Madigan M.T."/>
            <person name="Swingley W.D."/>
            <person name="Cheung P.C."/>
            <person name="Clocksin K.M."/>
            <person name="Conrad A.L."/>
            <person name="Dejesa L.C."/>
            <person name="Honchak B.M."/>
            <person name="Jung D.O."/>
            <person name="Karbach L.E."/>
            <person name="Kurdoglu A."/>
            <person name="Lahiri S."/>
            <person name="Mastrian S.D."/>
            <person name="Page L.E."/>
            <person name="Taylor H.L."/>
            <person name="Wang Z.T."/>
            <person name="Raymond J."/>
            <person name="Chen M."/>
            <person name="Blankenship R.E."/>
            <person name="Touchman J.W."/>
        </authorList>
    </citation>
    <scope>NUCLEOTIDE SEQUENCE [LARGE SCALE GENOMIC DNA]</scope>
    <source>
        <strain evidence="2">ATCC 51547 / Ice1</strain>
    </source>
</reference>
<dbReference type="KEGG" id="hmo:HM1_0156"/>
<evidence type="ECO:0000313" key="1">
    <source>
        <dbReference type="EMBL" id="ABZ82775.1"/>
    </source>
</evidence>
<proteinExistence type="predicted"/>
<name>B0TDR2_HELMI</name>
<evidence type="ECO:0000313" key="2">
    <source>
        <dbReference type="Proteomes" id="UP000008550"/>
    </source>
</evidence>